<name>A0A0W7TSZ3_9FIRM</name>
<accession>A0A0W7TSZ3</accession>
<evidence type="ECO:0000256" key="2">
    <source>
        <dbReference type="ARBA" id="ARBA00022552"/>
    </source>
</evidence>
<dbReference type="InterPro" id="IPR008226">
    <property type="entry name" value="Mini3_fam"/>
</dbReference>
<dbReference type="HAMAP" id="MF_01468">
    <property type="entry name" value="RNase_Mini_III"/>
    <property type="match status" value="1"/>
</dbReference>
<dbReference type="SUPFAM" id="SSF69065">
    <property type="entry name" value="RNase III domain-like"/>
    <property type="match status" value="1"/>
</dbReference>
<comment type="function">
    <text evidence="6">Involved in correct processing of both the 5' and 3' ends of 23S rRNA precursor. Processes 30S rRNA precursor transcript even in absence of ribonuclease 3 (Rnc); Rnc processes 30S rRNA into smaller rRNA precursors.</text>
</comment>
<dbReference type="PANTHER" id="PTHR34276">
    <property type="entry name" value="MINI-RIBONUCLEASE 3"/>
    <property type="match status" value="1"/>
</dbReference>
<evidence type="ECO:0000256" key="1">
    <source>
        <dbReference type="ARBA" id="ARBA00022517"/>
    </source>
</evidence>
<evidence type="ECO:0000256" key="5">
    <source>
        <dbReference type="ARBA" id="ARBA00022801"/>
    </source>
</evidence>
<dbReference type="Proteomes" id="UP000053433">
    <property type="component" value="Unassembled WGS sequence"/>
</dbReference>
<feature type="domain" description="RNase III" evidence="7">
    <location>
        <begin position="28"/>
        <end position="125"/>
    </location>
</feature>
<keyword evidence="6" id="KW-0699">rRNA-binding</keyword>
<evidence type="ECO:0000256" key="3">
    <source>
        <dbReference type="ARBA" id="ARBA00022722"/>
    </source>
</evidence>
<dbReference type="EC" id="3.1.26.-" evidence="6"/>
<dbReference type="GO" id="GO:0006364">
    <property type="term" value="P:rRNA processing"/>
    <property type="evidence" value="ECO:0007669"/>
    <property type="project" value="UniProtKB-UniRule"/>
</dbReference>
<sequence length="150" mass="16596">MENRQGETAAVLFEAKPEIDIHEQSPIALAFVGDGVFEVLVRARLVERTRLVPNRLHAAAVKFVSAKGQYAALEVIAPLLDEAERAVVRRGKNSTKATVAKHATPQEYRASTALESLFGWLYLQNRGARIEELFDVIWNALVPGFALQAE</sequence>
<keyword evidence="6" id="KW-0694">RNA-binding</keyword>
<keyword evidence="5 6" id="KW-0378">Hydrolase</keyword>
<dbReference type="GO" id="GO:0004525">
    <property type="term" value="F:ribonuclease III activity"/>
    <property type="evidence" value="ECO:0007669"/>
    <property type="project" value="InterPro"/>
</dbReference>
<keyword evidence="6" id="KW-0963">Cytoplasm</keyword>
<reference evidence="8 9" key="1">
    <citation type="submission" date="2015-10" db="EMBL/GenBank/DDBJ databases">
        <title>A novel member of the family Ruminococcaceae isolated from human faeces.</title>
        <authorList>
            <person name="Shkoporov A.N."/>
            <person name="Chaplin A.V."/>
            <person name="Motuzova O.V."/>
            <person name="Kafarskaia L.I."/>
            <person name="Efimov B.A."/>
        </authorList>
    </citation>
    <scope>NUCLEOTIDE SEQUENCE [LARGE SCALE GENOMIC DNA]</scope>
    <source>
        <strain evidence="8 9">668</strain>
    </source>
</reference>
<keyword evidence="3 6" id="KW-0540">Nuclease</keyword>
<keyword evidence="2 6" id="KW-0698">rRNA processing</keyword>
<comment type="subunit">
    <text evidence="6">Homodimer.</text>
</comment>
<dbReference type="PIRSF" id="PIRSF005520">
    <property type="entry name" value="UCP005520"/>
    <property type="match status" value="1"/>
</dbReference>
<keyword evidence="1 6" id="KW-0690">Ribosome biogenesis</keyword>
<dbReference type="GO" id="GO:0016874">
    <property type="term" value="F:ligase activity"/>
    <property type="evidence" value="ECO:0007669"/>
    <property type="project" value="UniProtKB-KW"/>
</dbReference>
<dbReference type="GO" id="GO:0019843">
    <property type="term" value="F:rRNA binding"/>
    <property type="evidence" value="ECO:0007669"/>
    <property type="project" value="UniProtKB-UniRule"/>
</dbReference>
<evidence type="ECO:0000313" key="9">
    <source>
        <dbReference type="Proteomes" id="UP000053433"/>
    </source>
</evidence>
<dbReference type="InterPro" id="IPR000999">
    <property type="entry name" value="RNase_III_dom"/>
</dbReference>
<comment type="similarity">
    <text evidence="6">Belongs to the MrnC RNase family.</text>
</comment>
<protein>
    <recommendedName>
        <fullName evidence="6">Mini-ribonuclease 3</fullName>
        <shortName evidence="6">Mini-3</shortName>
        <shortName evidence="6">Mini-RNase 3</shortName>
        <ecNumber evidence="6">3.1.26.-</ecNumber>
    </recommendedName>
    <alternativeName>
        <fullName evidence="6">Mini-RNase III</fullName>
        <shortName evidence="6">Mini-III</shortName>
    </alternativeName>
</protein>
<gene>
    <name evidence="6" type="primary">mrnC</name>
    <name evidence="8" type="ORF">ASJ35_06380</name>
</gene>
<dbReference type="GO" id="GO:0005737">
    <property type="term" value="C:cytoplasm"/>
    <property type="evidence" value="ECO:0007669"/>
    <property type="project" value="UniProtKB-SubCell"/>
</dbReference>
<dbReference type="EMBL" id="LMUA01000006">
    <property type="protein sequence ID" value="KUE76899.1"/>
    <property type="molecule type" value="Genomic_DNA"/>
</dbReference>
<dbReference type="Gene3D" id="1.10.1520.10">
    <property type="entry name" value="Ribonuclease III domain"/>
    <property type="match status" value="1"/>
</dbReference>
<dbReference type="PANTHER" id="PTHR34276:SF1">
    <property type="entry name" value="MINI-RIBONUCLEASE 3"/>
    <property type="match status" value="1"/>
</dbReference>
<proteinExistence type="inferred from homology"/>
<keyword evidence="8" id="KW-0436">Ligase</keyword>
<feature type="active site" evidence="6">
    <location>
        <position position="34"/>
    </location>
</feature>
<dbReference type="AlphaFoldDB" id="A0A0W7TSZ3"/>
<organism evidence="8 9">
    <name type="scientific">Ruthenibacterium lactatiformans</name>
    <dbReference type="NCBI Taxonomy" id="1550024"/>
    <lineage>
        <taxon>Bacteria</taxon>
        <taxon>Bacillati</taxon>
        <taxon>Bacillota</taxon>
        <taxon>Clostridia</taxon>
        <taxon>Eubacteriales</taxon>
        <taxon>Oscillospiraceae</taxon>
        <taxon>Ruthenibacterium</taxon>
    </lineage>
</organism>
<dbReference type="Pfam" id="PF00636">
    <property type="entry name" value="Ribonuclease_3"/>
    <property type="match status" value="1"/>
</dbReference>
<evidence type="ECO:0000256" key="4">
    <source>
        <dbReference type="ARBA" id="ARBA00022759"/>
    </source>
</evidence>
<evidence type="ECO:0000256" key="6">
    <source>
        <dbReference type="HAMAP-Rule" id="MF_01468"/>
    </source>
</evidence>
<keyword evidence="4 6" id="KW-0255">Endonuclease</keyword>
<evidence type="ECO:0000313" key="8">
    <source>
        <dbReference type="EMBL" id="KUE76899.1"/>
    </source>
</evidence>
<comment type="cofactor">
    <cofactor evidence="6">
        <name>Mg(2+)</name>
        <dbReference type="ChEBI" id="CHEBI:18420"/>
    </cofactor>
</comment>
<evidence type="ECO:0000259" key="7">
    <source>
        <dbReference type="Pfam" id="PF00636"/>
    </source>
</evidence>
<comment type="caution">
    <text evidence="8">The sequence shown here is derived from an EMBL/GenBank/DDBJ whole genome shotgun (WGS) entry which is preliminary data.</text>
</comment>
<keyword evidence="6" id="KW-0460">Magnesium</keyword>
<comment type="subcellular location">
    <subcellularLocation>
        <location evidence="6">Cytoplasm</location>
    </subcellularLocation>
</comment>
<dbReference type="InterPro" id="IPR036389">
    <property type="entry name" value="RNase_III_sf"/>
</dbReference>